<protein>
    <recommendedName>
        <fullName evidence="4">Auxin-responsive protein</fullName>
    </recommendedName>
</protein>
<evidence type="ECO:0000313" key="2">
    <source>
        <dbReference type="EMBL" id="KAG6585474.1"/>
    </source>
</evidence>
<dbReference type="EMBL" id="JAGKQH010000012">
    <property type="protein sequence ID" value="KAG6585474.1"/>
    <property type="molecule type" value="Genomic_DNA"/>
</dbReference>
<comment type="caution">
    <text evidence="2">The sequence shown here is derived from an EMBL/GenBank/DDBJ whole genome shotgun (WGS) entry which is preliminary data.</text>
</comment>
<feature type="compositionally biased region" description="Basic and acidic residues" evidence="1">
    <location>
        <begin position="44"/>
        <end position="72"/>
    </location>
</feature>
<reference evidence="2 3" key="1">
    <citation type="journal article" date="2021" name="Hortic Res">
        <title>The domestication of Cucurbita argyrosperma as revealed by the genome of its wild relative.</title>
        <authorList>
            <person name="Barrera-Redondo J."/>
            <person name="Sanchez-de la Vega G."/>
            <person name="Aguirre-Liguori J.A."/>
            <person name="Castellanos-Morales G."/>
            <person name="Gutierrez-Guerrero Y.T."/>
            <person name="Aguirre-Dugua X."/>
            <person name="Aguirre-Planter E."/>
            <person name="Tenaillon M.I."/>
            <person name="Lira-Saade R."/>
            <person name="Eguiarte L.E."/>
        </authorList>
    </citation>
    <scope>NUCLEOTIDE SEQUENCE [LARGE SCALE GENOMIC DNA]</scope>
    <source>
        <strain evidence="2">JBR-2021</strain>
    </source>
</reference>
<accession>A0AAV6MPQ6</accession>
<dbReference type="Proteomes" id="UP000685013">
    <property type="component" value="Chromosome 12"/>
</dbReference>
<dbReference type="AlphaFoldDB" id="A0AAV6MPQ6"/>
<sequence length="94" mass="10841">MELQLGLSLPLHHHPLHGAPTNCIKHPHVTNELPNASPLLSWNDKPKDDDDPDRPRETRSCTFQIRDEEKNHRVGWPPIGSWRKKVLDQLTHPP</sequence>
<keyword evidence="3" id="KW-1185">Reference proteome</keyword>
<name>A0AAV6MPQ6_9ROSI</name>
<feature type="compositionally biased region" description="Low complexity" evidence="1">
    <location>
        <begin position="1"/>
        <end position="10"/>
    </location>
</feature>
<evidence type="ECO:0000313" key="3">
    <source>
        <dbReference type="Proteomes" id="UP000685013"/>
    </source>
</evidence>
<evidence type="ECO:0008006" key="4">
    <source>
        <dbReference type="Google" id="ProtNLM"/>
    </source>
</evidence>
<feature type="region of interest" description="Disordered" evidence="1">
    <location>
        <begin position="1"/>
        <end position="79"/>
    </location>
</feature>
<proteinExistence type="predicted"/>
<feature type="non-terminal residue" evidence="2">
    <location>
        <position position="1"/>
    </location>
</feature>
<gene>
    <name evidence="2" type="ORF">SDJN03_18207</name>
</gene>
<evidence type="ECO:0000256" key="1">
    <source>
        <dbReference type="SAM" id="MobiDB-lite"/>
    </source>
</evidence>
<organism evidence="2 3">
    <name type="scientific">Cucurbita argyrosperma subsp. sororia</name>
    <dbReference type="NCBI Taxonomy" id="37648"/>
    <lineage>
        <taxon>Eukaryota</taxon>
        <taxon>Viridiplantae</taxon>
        <taxon>Streptophyta</taxon>
        <taxon>Embryophyta</taxon>
        <taxon>Tracheophyta</taxon>
        <taxon>Spermatophyta</taxon>
        <taxon>Magnoliopsida</taxon>
        <taxon>eudicotyledons</taxon>
        <taxon>Gunneridae</taxon>
        <taxon>Pentapetalae</taxon>
        <taxon>rosids</taxon>
        <taxon>fabids</taxon>
        <taxon>Cucurbitales</taxon>
        <taxon>Cucurbitaceae</taxon>
        <taxon>Cucurbiteae</taxon>
        <taxon>Cucurbita</taxon>
    </lineage>
</organism>